<keyword evidence="1" id="KW-0539">Nucleus</keyword>
<dbReference type="InterPro" id="IPR001138">
    <property type="entry name" value="Zn2Cys6_DnaBD"/>
</dbReference>
<dbReference type="SUPFAM" id="SSF57701">
    <property type="entry name" value="Zn2/Cys6 DNA-binding domain"/>
    <property type="match status" value="1"/>
</dbReference>
<accession>A0A8K0STH6</accession>
<evidence type="ECO:0000313" key="4">
    <source>
        <dbReference type="Proteomes" id="UP000813444"/>
    </source>
</evidence>
<evidence type="ECO:0000259" key="2">
    <source>
        <dbReference type="PROSITE" id="PS50048"/>
    </source>
</evidence>
<protein>
    <recommendedName>
        <fullName evidence="2">Zn(2)-C6 fungal-type domain-containing protein</fullName>
    </recommendedName>
</protein>
<keyword evidence="4" id="KW-1185">Reference proteome</keyword>
<dbReference type="InterPro" id="IPR036864">
    <property type="entry name" value="Zn2-C6_fun-type_DNA-bd_sf"/>
</dbReference>
<dbReference type="OrthoDB" id="3525185at2759"/>
<dbReference type="Proteomes" id="UP000813444">
    <property type="component" value="Unassembled WGS sequence"/>
</dbReference>
<dbReference type="GO" id="GO:0008270">
    <property type="term" value="F:zinc ion binding"/>
    <property type="evidence" value="ECO:0007669"/>
    <property type="project" value="InterPro"/>
</dbReference>
<name>A0A8K0STH6_9HYPO</name>
<gene>
    <name evidence="3" type="ORF">B0I35DRAFT_477193</name>
</gene>
<dbReference type="PANTHER" id="PTHR38111">
    <property type="entry name" value="ZN(2)-C6 FUNGAL-TYPE DOMAIN-CONTAINING PROTEIN-RELATED"/>
    <property type="match status" value="1"/>
</dbReference>
<dbReference type="PROSITE" id="PS00463">
    <property type="entry name" value="ZN2_CY6_FUNGAL_1"/>
    <property type="match status" value="1"/>
</dbReference>
<evidence type="ECO:0000313" key="3">
    <source>
        <dbReference type="EMBL" id="KAH7320620.1"/>
    </source>
</evidence>
<dbReference type="PROSITE" id="PS50048">
    <property type="entry name" value="ZN2_CY6_FUNGAL_2"/>
    <property type="match status" value="1"/>
</dbReference>
<reference evidence="3" key="1">
    <citation type="journal article" date="2021" name="Nat. Commun.">
        <title>Genetic determinants of endophytism in the Arabidopsis root mycobiome.</title>
        <authorList>
            <person name="Mesny F."/>
            <person name="Miyauchi S."/>
            <person name="Thiergart T."/>
            <person name="Pickel B."/>
            <person name="Atanasova L."/>
            <person name="Karlsson M."/>
            <person name="Huettel B."/>
            <person name="Barry K.W."/>
            <person name="Haridas S."/>
            <person name="Chen C."/>
            <person name="Bauer D."/>
            <person name="Andreopoulos W."/>
            <person name="Pangilinan J."/>
            <person name="LaButti K."/>
            <person name="Riley R."/>
            <person name="Lipzen A."/>
            <person name="Clum A."/>
            <person name="Drula E."/>
            <person name="Henrissat B."/>
            <person name="Kohler A."/>
            <person name="Grigoriev I.V."/>
            <person name="Martin F.M."/>
            <person name="Hacquard S."/>
        </authorList>
    </citation>
    <scope>NUCLEOTIDE SEQUENCE</scope>
    <source>
        <strain evidence="3">MPI-CAGE-CH-0235</strain>
    </source>
</reference>
<comment type="caution">
    <text evidence="3">The sequence shown here is derived from an EMBL/GenBank/DDBJ whole genome shotgun (WGS) entry which is preliminary data.</text>
</comment>
<evidence type="ECO:0000256" key="1">
    <source>
        <dbReference type="ARBA" id="ARBA00023242"/>
    </source>
</evidence>
<dbReference type="InterPro" id="IPR053178">
    <property type="entry name" value="Osmoadaptation_assoc"/>
</dbReference>
<dbReference type="SMART" id="SM00066">
    <property type="entry name" value="GAL4"/>
    <property type="match status" value="1"/>
</dbReference>
<dbReference type="AlphaFoldDB" id="A0A8K0STH6"/>
<sequence>MAPRSRGCQECKARRIGCDLGTPSCRQCLITNRTCSGPVKGALIINETRSVTSRQRSARSRQVIRNQSPALIIQPPPRSFVLIAYTEKFFDGMTPVTKAKRARPWLVSVRMLPQRDKGPALDLAIEAAATAACGVATRDHDVLVQARRMYETVVASHYQHIACNHGAPTAGMFFTTVTLSLFESVDSTSVEAFVFHLTGARLMLMLAASVLSTLSMVSDILIYVQYQTLLAMIVTPAQYLATNPDPKLWTILGRLECVGLPSVMDRLVNHLFQFGDYFARFRLGSDHGTSTFLGVSGALELLLEEYAQEANQRNELLQWNLAGEMQYRDEITAITMAYFEAARILTMLTHPIEPSIYDVQMQNSSQSILDCVSFLSTKPTNCATLRIFFPLALVSLHGPLRLRAEARSALDTWILNSGFMGLHSILGQTATIRDGK</sequence>
<proteinExistence type="predicted"/>
<feature type="domain" description="Zn(2)-C6 fungal-type" evidence="2">
    <location>
        <begin position="7"/>
        <end position="36"/>
    </location>
</feature>
<organism evidence="3 4">
    <name type="scientific">Stachybotrys elegans</name>
    <dbReference type="NCBI Taxonomy" id="80388"/>
    <lineage>
        <taxon>Eukaryota</taxon>
        <taxon>Fungi</taxon>
        <taxon>Dikarya</taxon>
        <taxon>Ascomycota</taxon>
        <taxon>Pezizomycotina</taxon>
        <taxon>Sordariomycetes</taxon>
        <taxon>Hypocreomycetidae</taxon>
        <taxon>Hypocreales</taxon>
        <taxon>Stachybotryaceae</taxon>
        <taxon>Stachybotrys</taxon>
    </lineage>
</organism>
<dbReference type="GO" id="GO:0000981">
    <property type="term" value="F:DNA-binding transcription factor activity, RNA polymerase II-specific"/>
    <property type="evidence" value="ECO:0007669"/>
    <property type="project" value="InterPro"/>
</dbReference>
<dbReference type="PANTHER" id="PTHR38111:SF9">
    <property type="entry name" value="ZN(2)-C6 FUNGAL-TYPE DOMAIN-CONTAINING PROTEIN"/>
    <property type="match status" value="1"/>
</dbReference>
<dbReference type="CDD" id="cd00067">
    <property type="entry name" value="GAL4"/>
    <property type="match status" value="1"/>
</dbReference>
<dbReference type="EMBL" id="JAGPNK010000005">
    <property type="protein sequence ID" value="KAH7320620.1"/>
    <property type="molecule type" value="Genomic_DNA"/>
</dbReference>